<reference evidence="2 3" key="1">
    <citation type="submission" date="2024-09" db="EMBL/GenBank/DDBJ databases">
        <authorList>
            <person name="Sun Q."/>
            <person name="Mori K."/>
        </authorList>
    </citation>
    <scope>NUCLEOTIDE SEQUENCE [LARGE SCALE GENOMIC DNA]</scope>
    <source>
        <strain evidence="2 3">CCM 3426</strain>
    </source>
</reference>
<feature type="transmembrane region" description="Helical" evidence="1">
    <location>
        <begin position="21"/>
        <end position="41"/>
    </location>
</feature>
<name>A0ABV5IW45_9ACTN</name>
<organism evidence="2 3">
    <name type="scientific">Nonomuraea spiralis</name>
    <dbReference type="NCBI Taxonomy" id="46182"/>
    <lineage>
        <taxon>Bacteria</taxon>
        <taxon>Bacillati</taxon>
        <taxon>Actinomycetota</taxon>
        <taxon>Actinomycetes</taxon>
        <taxon>Streptosporangiales</taxon>
        <taxon>Streptosporangiaceae</taxon>
        <taxon>Nonomuraea</taxon>
    </lineage>
</organism>
<evidence type="ECO:0000313" key="3">
    <source>
        <dbReference type="Proteomes" id="UP001589647"/>
    </source>
</evidence>
<keyword evidence="1" id="KW-0812">Transmembrane</keyword>
<protein>
    <submittedName>
        <fullName evidence="2">Uncharacterized protein</fullName>
    </submittedName>
</protein>
<accession>A0ABV5IW45</accession>
<proteinExistence type="predicted"/>
<dbReference type="EMBL" id="JBHMEI010000078">
    <property type="protein sequence ID" value="MFB9208789.1"/>
    <property type="molecule type" value="Genomic_DNA"/>
</dbReference>
<gene>
    <name evidence="2" type="ORF">ACFFV7_46935</name>
</gene>
<keyword evidence="3" id="KW-1185">Reference proteome</keyword>
<evidence type="ECO:0000313" key="2">
    <source>
        <dbReference type="EMBL" id="MFB9208789.1"/>
    </source>
</evidence>
<comment type="caution">
    <text evidence="2">The sequence shown here is derived from an EMBL/GenBank/DDBJ whole genome shotgun (WGS) entry which is preliminary data.</text>
</comment>
<dbReference type="Proteomes" id="UP001589647">
    <property type="component" value="Unassembled WGS sequence"/>
</dbReference>
<keyword evidence="1" id="KW-0472">Membrane</keyword>
<sequence>MTTAVRTPTRRRRAPVRLARVLLSVAAVAVFWLLILLPLLLDRR</sequence>
<evidence type="ECO:0000256" key="1">
    <source>
        <dbReference type="SAM" id="Phobius"/>
    </source>
</evidence>
<dbReference type="RefSeq" id="WP_268246064.1">
    <property type="nucleotide sequence ID" value="NZ_BMRC01000005.1"/>
</dbReference>
<keyword evidence="1" id="KW-1133">Transmembrane helix</keyword>